<dbReference type="CDD" id="cd00303">
    <property type="entry name" value="retropepsin_like"/>
    <property type="match status" value="1"/>
</dbReference>
<proteinExistence type="predicted"/>
<evidence type="ECO:0000313" key="11">
    <source>
        <dbReference type="EMBL" id="GBG61070.1"/>
    </source>
</evidence>
<accession>A0A388JTF4</accession>
<dbReference type="OrthoDB" id="2020560at2759"/>
<keyword evidence="12" id="KW-1185">Reference proteome</keyword>
<feature type="region of interest" description="Disordered" evidence="9">
    <location>
        <begin position="1087"/>
        <end position="1111"/>
    </location>
</feature>
<dbReference type="Pfam" id="PF17919">
    <property type="entry name" value="RT_RNaseH_2"/>
    <property type="match status" value="2"/>
</dbReference>
<keyword evidence="6" id="KW-0694">RNA-binding</keyword>
<name>A0A388JTF4_CHABU</name>
<keyword evidence="5" id="KW-0460">Magnesium</keyword>
<evidence type="ECO:0000256" key="4">
    <source>
        <dbReference type="ARBA" id="ARBA00022759"/>
    </source>
</evidence>
<dbReference type="InterPro" id="IPR001969">
    <property type="entry name" value="Aspartic_peptidase_AS"/>
</dbReference>
<feature type="domain" description="Reverse transcriptase" evidence="10">
    <location>
        <begin position="335"/>
        <end position="514"/>
    </location>
</feature>
<dbReference type="Gramene" id="GBG61070">
    <property type="protein sequence ID" value="GBG61070"/>
    <property type="gene ID" value="CBR_g18662"/>
</dbReference>
<keyword evidence="3" id="KW-0540">Nuclease</keyword>
<dbReference type="InterPro" id="IPR000477">
    <property type="entry name" value="RT_dom"/>
</dbReference>
<dbReference type="Proteomes" id="UP000265515">
    <property type="component" value="Unassembled WGS sequence"/>
</dbReference>
<feature type="region of interest" description="Disordered" evidence="9">
    <location>
        <begin position="51"/>
        <end position="110"/>
    </location>
</feature>
<dbReference type="GO" id="GO:0015074">
    <property type="term" value="P:DNA integration"/>
    <property type="evidence" value="ECO:0007669"/>
    <property type="project" value="UniProtKB-KW"/>
</dbReference>
<dbReference type="Gene3D" id="2.40.70.10">
    <property type="entry name" value="Acid Proteases"/>
    <property type="match status" value="1"/>
</dbReference>
<dbReference type="GO" id="GO:0003723">
    <property type="term" value="F:RNA binding"/>
    <property type="evidence" value="ECO:0007669"/>
    <property type="project" value="UniProtKB-KW"/>
</dbReference>
<dbReference type="GO" id="GO:0006508">
    <property type="term" value="P:proteolysis"/>
    <property type="evidence" value="ECO:0007669"/>
    <property type="project" value="InterPro"/>
</dbReference>
<dbReference type="GO" id="GO:0004519">
    <property type="term" value="F:endonuclease activity"/>
    <property type="evidence" value="ECO:0007669"/>
    <property type="project" value="UniProtKB-KW"/>
</dbReference>
<dbReference type="InterPro" id="IPR041577">
    <property type="entry name" value="RT_RNaseH_2"/>
</dbReference>
<dbReference type="GO" id="GO:0004190">
    <property type="term" value="F:aspartic-type endopeptidase activity"/>
    <property type="evidence" value="ECO:0007669"/>
    <property type="project" value="InterPro"/>
</dbReference>
<dbReference type="GO" id="GO:0016779">
    <property type="term" value="F:nucleotidyltransferase activity"/>
    <property type="evidence" value="ECO:0007669"/>
    <property type="project" value="UniProtKB-KW"/>
</dbReference>
<dbReference type="PANTHER" id="PTHR37984:SF5">
    <property type="entry name" value="PROTEIN NYNRIN-LIKE"/>
    <property type="match status" value="1"/>
</dbReference>
<dbReference type="FunFam" id="3.30.70.270:FF:000020">
    <property type="entry name" value="Transposon Tf2-6 polyprotein-like Protein"/>
    <property type="match status" value="2"/>
</dbReference>
<dbReference type="InterPro" id="IPR043128">
    <property type="entry name" value="Rev_trsase/Diguanyl_cyclase"/>
</dbReference>
<evidence type="ECO:0000259" key="10">
    <source>
        <dbReference type="PROSITE" id="PS50878"/>
    </source>
</evidence>
<dbReference type="CDD" id="cd09274">
    <property type="entry name" value="RNase_HI_RT_Ty3"/>
    <property type="match status" value="1"/>
</dbReference>
<dbReference type="Gene3D" id="3.10.10.10">
    <property type="entry name" value="HIV Type 1 Reverse Transcriptase, subunit A, domain 1"/>
    <property type="match status" value="1"/>
</dbReference>
<dbReference type="PROSITE" id="PS50878">
    <property type="entry name" value="RT_POL"/>
    <property type="match status" value="1"/>
</dbReference>
<organism evidence="11 12">
    <name type="scientific">Chara braunii</name>
    <name type="common">Braun's stonewort</name>
    <dbReference type="NCBI Taxonomy" id="69332"/>
    <lineage>
        <taxon>Eukaryota</taxon>
        <taxon>Viridiplantae</taxon>
        <taxon>Streptophyta</taxon>
        <taxon>Charophyceae</taxon>
        <taxon>Charales</taxon>
        <taxon>Characeae</taxon>
        <taxon>Chara</taxon>
    </lineage>
</organism>
<keyword evidence="8" id="KW-0511">Multifunctional enzyme</keyword>
<evidence type="ECO:0000256" key="6">
    <source>
        <dbReference type="ARBA" id="ARBA00022884"/>
    </source>
</evidence>
<dbReference type="InterPro" id="IPR043502">
    <property type="entry name" value="DNA/RNA_pol_sf"/>
</dbReference>
<evidence type="ECO:0000313" key="12">
    <source>
        <dbReference type="Proteomes" id="UP000265515"/>
    </source>
</evidence>
<evidence type="ECO:0000256" key="7">
    <source>
        <dbReference type="ARBA" id="ARBA00022908"/>
    </source>
</evidence>
<feature type="compositionally biased region" description="Basic residues" evidence="9">
    <location>
        <begin position="1091"/>
        <end position="1100"/>
    </location>
</feature>
<keyword evidence="4" id="KW-0378">Hydrolase</keyword>
<evidence type="ECO:0000256" key="1">
    <source>
        <dbReference type="ARBA" id="ARBA00022679"/>
    </source>
</evidence>
<dbReference type="EMBL" id="BFEA01000016">
    <property type="protein sequence ID" value="GBG61070.1"/>
    <property type="molecule type" value="Genomic_DNA"/>
</dbReference>
<evidence type="ECO:0000256" key="9">
    <source>
        <dbReference type="SAM" id="MobiDB-lite"/>
    </source>
</evidence>
<dbReference type="CDD" id="cd01647">
    <property type="entry name" value="RT_LTR"/>
    <property type="match status" value="1"/>
</dbReference>
<dbReference type="PANTHER" id="PTHR37984">
    <property type="entry name" value="PROTEIN CBG26694"/>
    <property type="match status" value="1"/>
</dbReference>
<dbReference type="PROSITE" id="PS00141">
    <property type="entry name" value="ASP_PROTEASE"/>
    <property type="match status" value="1"/>
</dbReference>
<keyword evidence="2" id="KW-0548">Nucleotidyltransferase</keyword>
<dbReference type="InterPro" id="IPR021109">
    <property type="entry name" value="Peptidase_aspartic_dom_sf"/>
</dbReference>
<evidence type="ECO:0000256" key="5">
    <source>
        <dbReference type="ARBA" id="ARBA00022842"/>
    </source>
</evidence>
<evidence type="ECO:0000256" key="8">
    <source>
        <dbReference type="ARBA" id="ARBA00023268"/>
    </source>
</evidence>
<dbReference type="SUPFAM" id="SSF56672">
    <property type="entry name" value="DNA/RNA polymerases"/>
    <property type="match status" value="2"/>
</dbReference>
<feature type="compositionally biased region" description="Low complexity" evidence="9">
    <location>
        <begin position="1101"/>
        <end position="1111"/>
    </location>
</feature>
<reference evidence="11 12" key="1">
    <citation type="journal article" date="2018" name="Cell">
        <title>The Chara Genome: Secondary Complexity and Implications for Plant Terrestrialization.</title>
        <authorList>
            <person name="Nishiyama T."/>
            <person name="Sakayama H."/>
            <person name="Vries J.D."/>
            <person name="Buschmann H."/>
            <person name="Saint-Marcoux D."/>
            <person name="Ullrich K.K."/>
            <person name="Haas F.B."/>
            <person name="Vanderstraeten L."/>
            <person name="Becker D."/>
            <person name="Lang D."/>
            <person name="Vosolsobe S."/>
            <person name="Rombauts S."/>
            <person name="Wilhelmsson P.K.I."/>
            <person name="Janitza P."/>
            <person name="Kern R."/>
            <person name="Heyl A."/>
            <person name="Rumpler F."/>
            <person name="Villalobos L.I.A.C."/>
            <person name="Clay J.M."/>
            <person name="Skokan R."/>
            <person name="Toyoda A."/>
            <person name="Suzuki Y."/>
            <person name="Kagoshima H."/>
            <person name="Schijlen E."/>
            <person name="Tajeshwar N."/>
            <person name="Catarino B."/>
            <person name="Hetherington A.J."/>
            <person name="Saltykova A."/>
            <person name="Bonnot C."/>
            <person name="Breuninger H."/>
            <person name="Symeonidi A."/>
            <person name="Radhakrishnan G.V."/>
            <person name="Van Nieuwerburgh F."/>
            <person name="Deforce D."/>
            <person name="Chang C."/>
            <person name="Karol K.G."/>
            <person name="Hedrich R."/>
            <person name="Ulvskov P."/>
            <person name="Glockner G."/>
            <person name="Delwiche C.F."/>
            <person name="Petrasek J."/>
            <person name="Van de Peer Y."/>
            <person name="Friml J."/>
            <person name="Beilby M."/>
            <person name="Dolan L."/>
            <person name="Kohara Y."/>
            <person name="Sugano S."/>
            <person name="Fujiyama A."/>
            <person name="Delaux P.-M."/>
            <person name="Quint M."/>
            <person name="TheiBen G."/>
            <person name="Hagemann M."/>
            <person name="Harholt J."/>
            <person name="Dunand C."/>
            <person name="Zachgo S."/>
            <person name="Langdale J."/>
            <person name="Maumus F."/>
            <person name="Straeten D.V.D."/>
            <person name="Gould S.B."/>
            <person name="Rensing S.A."/>
        </authorList>
    </citation>
    <scope>NUCLEOTIDE SEQUENCE [LARGE SCALE GENOMIC DNA]</scope>
    <source>
        <strain evidence="11 12">S276</strain>
    </source>
</reference>
<dbReference type="InterPro" id="IPR050951">
    <property type="entry name" value="Retrovirus_Pol_polyprotein"/>
</dbReference>
<keyword evidence="1" id="KW-0808">Transferase</keyword>
<gene>
    <name evidence="11" type="ORF">CBR_g18662</name>
</gene>
<dbReference type="Pfam" id="PF00078">
    <property type="entry name" value="RVT_1"/>
    <property type="match status" value="2"/>
</dbReference>
<protein>
    <recommendedName>
        <fullName evidence="10">Reverse transcriptase domain-containing protein</fullName>
    </recommendedName>
</protein>
<sequence>MDKLMTFEQGTLPRVDWIAEYQRLTSIPDIQMGFKAVKHYFISRSCPALGNALTPVEDPDDNGGTLRQGRTHHCHEQGGQEPPPFVCSRPEQRSASAQSGRGRGGNAKRPNYALLDSGASRNFMSQAFMQRAGLGTQVRRKANPTAIKLADGRTQQLIDCYIEAVPVYFAPHACEPVTFDILDTDFNIILGMPWLASADHMVNFHRQTLTVRDAFGAEVPCTIPLPHPSIRCHVVTAKSFRATCAYEQPDEIGLCFLRTVAVADSSPTDLSLDPRVVRLLDGFTDIFESPTGVVPDRRISHEIILEAGVVPPTGCIYRMSEEDLTVLRTQLDNLLDKGWIGPSSSPYGAPILFVRKKNKGLRLCIEYRKLNAQTVKNAGPLPRIDDLLERLGDAKYFSKLDLKSGCHQISIRPNDRYKSTFKTRYGHFEWVVMPFGLTNAPTTFQAAMTNEFRAMLDRFMLVYLDDILVYSRSFEDHLEHLRRVLETLRRAKYKANRNKCEFVRQELEYLGHFVTPEGISPLADKIQAIQEWPEPWNVTDVRSFLGLAGYYQRFIKGYSKIAAHLTKLQCEDRPFDFGEDARESFLALKAALLSAEVLRIYDPLLPTLVTTDASSYGIGAVLEQHDGVDWHSVKHFSKKVPVVHSMDDAHKKEPLAFVHALKRWRHFLLGRSQFRWVTDNNPFVFYKTQDTDRSTIARWRTFIDQFDFFPEHIPRKSNRFADALSRRTDHCTAVYSTFEIGDDLQDSFIRSYQADREFRDKQKQQQDTAALAAAVRAAVTQQQQQHQLLKSALARINSIEAKASAAPGCTTDTAKQFNERIDHVVNLIGDLSDFTSPATISSTVAAIKTDITKLQSQPAAAAKVYKMPRFNIGKFEDCNKTDALTWWQAFLTKASCHKVPDEDMIKALYLQLIGGAQAWMNHLAVNKGTTIAELHKHLTWEDFEQMWFTRFMVRNVVKAAMNEVHTCSQGNMPTRDWTIKRQKIVTTPGFDLSFTNQRAEFFSRSCAGLRTALGNEYDYASFQAILDRANLVIQTDDKAANERQSQPHYVAKQGYQRPAHNNAVISEEIVDLHAAAAYSGDGGTVAALPPKRPKRVRKNKATQATTSTGTGQQPWTAFNITKEVFDLRQHVLIYLDDILVYSRTLDEHIVHLRAVLDRLQLAKYKANLDKCEFAKQELEYLGHFVTPKGIRPLADKIQAIVDWPETRCTTYVRSSMGLAGYYQRFVESYSKVAAPLSRLQSPKVPFEFDDAASGTFTTLKAAMQAALALRIYDPTLPTQVTTDASGYGIGAVLEQCHEDGWHPVEYFSQKVPLVNTLDNARKKELLAFVTVLKWWRHFLLGRRRFKWNTDNID</sequence>
<keyword evidence="7" id="KW-0229">DNA integration</keyword>
<evidence type="ECO:0000256" key="2">
    <source>
        <dbReference type="ARBA" id="ARBA00022695"/>
    </source>
</evidence>
<dbReference type="Gene3D" id="3.30.70.270">
    <property type="match status" value="4"/>
</dbReference>
<evidence type="ECO:0000256" key="3">
    <source>
        <dbReference type="ARBA" id="ARBA00022722"/>
    </source>
</evidence>
<comment type="caution">
    <text evidence="11">The sequence shown here is derived from an EMBL/GenBank/DDBJ whole genome shotgun (WGS) entry which is preliminary data.</text>
</comment>
<dbReference type="Pfam" id="PF08284">
    <property type="entry name" value="RVP_2"/>
    <property type="match status" value="1"/>
</dbReference>
<keyword evidence="4" id="KW-0255">Endonuclease</keyword>